<accession>A0A2N9INX2</accession>
<evidence type="ECO:0000313" key="6">
    <source>
        <dbReference type="EMBL" id="SPD25819.1"/>
    </source>
</evidence>
<name>A0A2N9INX2_FAGSY</name>
<dbReference type="AlphaFoldDB" id="A0A2N9INX2"/>
<reference evidence="6" key="1">
    <citation type="submission" date="2018-02" db="EMBL/GenBank/DDBJ databases">
        <authorList>
            <person name="Cohen D.B."/>
            <person name="Kent A.D."/>
        </authorList>
    </citation>
    <scope>NUCLEOTIDE SEQUENCE</scope>
</reference>
<keyword evidence="2" id="KW-0238">DNA-binding</keyword>
<proteinExistence type="predicted"/>
<dbReference type="GO" id="GO:0003677">
    <property type="term" value="F:DNA binding"/>
    <property type="evidence" value="ECO:0007669"/>
    <property type="project" value="UniProtKB-KW"/>
</dbReference>
<dbReference type="SUPFAM" id="SSF101941">
    <property type="entry name" value="NAC domain"/>
    <property type="match status" value="1"/>
</dbReference>
<evidence type="ECO:0000256" key="4">
    <source>
        <dbReference type="ARBA" id="ARBA00023242"/>
    </source>
</evidence>
<dbReference type="Gene3D" id="2.170.150.80">
    <property type="entry name" value="NAC domain"/>
    <property type="match status" value="1"/>
</dbReference>
<evidence type="ECO:0000256" key="3">
    <source>
        <dbReference type="ARBA" id="ARBA00023163"/>
    </source>
</evidence>
<gene>
    <name evidence="6" type="ORF">FSB_LOCUS53701</name>
</gene>
<keyword evidence="1" id="KW-0805">Transcription regulation</keyword>
<dbReference type="PROSITE" id="PS51005">
    <property type="entry name" value="NAC"/>
    <property type="match status" value="1"/>
</dbReference>
<feature type="domain" description="NAC" evidence="5">
    <location>
        <begin position="22"/>
        <end position="169"/>
    </location>
</feature>
<evidence type="ECO:0000256" key="2">
    <source>
        <dbReference type="ARBA" id="ARBA00023125"/>
    </source>
</evidence>
<dbReference type="PANTHER" id="PTHR31744">
    <property type="entry name" value="PROTEIN CUP-SHAPED COTYLEDON 2-RELATED"/>
    <property type="match status" value="1"/>
</dbReference>
<dbReference type="EMBL" id="OIVN01006133">
    <property type="protein sequence ID" value="SPD25819.1"/>
    <property type="molecule type" value="Genomic_DNA"/>
</dbReference>
<dbReference type="Pfam" id="PF02365">
    <property type="entry name" value="NAM"/>
    <property type="match status" value="1"/>
</dbReference>
<protein>
    <recommendedName>
        <fullName evidence="5">NAC domain-containing protein</fullName>
    </recommendedName>
</protein>
<dbReference type="InterPro" id="IPR003441">
    <property type="entry name" value="NAC-dom"/>
</dbReference>
<keyword evidence="3" id="KW-0804">Transcription</keyword>
<organism evidence="6">
    <name type="scientific">Fagus sylvatica</name>
    <name type="common">Beechnut</name>
    <dbReference type="NCBI Taxonomy" id="28930"/>
    <lineage>
        <taxon>Eukaryota</taxon>
        <taxon>Viridiplantae</taxon>
        <taxon>Streptophyta</taxon>
        <taxon>Embryophyta</taxon>
        <taxon>Tracheophyta</taxon>
        <taxon>Spermatophyta</taxon>
        <taxon>Magnoliopsida</taxon>
        <taxon>eudicotyledons</taxon>
        <taxon>Gunneridae</taxon>
        <taxon>Pentapetalae</taxon>
        <taxon>rosids</taxon>
        <taxon>fabids</taxon>
        <taxon>Fagales</taxon>
        <taxon>Fagaceae</taxon>
        <taxon>Fagus</taxon>
    </lineage>
</organism>
<sequence>MEMRNSGLDYLMDCLMGKESFPFPGVRFNPTDVELVMFFLMKKLMGKKFCEVIAELDVYKFAPENLQDKSILKGDLNWYFFCPIEKKYLAGDRKKRSTEVGHWKVTGNDRPVHYDKKMVGSIKTLIFHMGKAPGKRTDWVMHEYRLDKKFLAERGFAQSEHVLCKVFQKEGLGPRNGAQYGAPFKESDWNDDKEVGIIDSATVLAAGTVSESCLSETVLSQHEGAVSESLLSEIMLSEHELIPAVLSNNVVSKKLHQALGGYDVPFSTSLVSNEDKKNKKPIHDETAEVAPPLNESLENGFNMWDLDGLCGFQKKPIHDGTAEVAPPLDESPENGFNLRDLVGPCELQKKPIHDGTAEVAPPLDESPENGFNLRDLEGTCELQIPIHDGTAEVATPLDESLENGFNTMDVEGPCVFQNVSHDGTAVATSRFDVSVFEDLEDLNDYILEVDLDKPLHSPPHFCFSDSFQTDFSNKERKRKRTENEN</sequence>
<dbReference type="InterPro" id="IPR036093">
    <property type="entry name" value="NAC_dom_sf"/>
</dbReference>
<dbReference type="PANTHER" id="PTHR31744:SF210">
    <property type="entry name" value="NAC DOMAIN-CONTAINING PROTEIN 86-LIKE"/>
    <property type="match status" value="1"/>
</dbReference>
<keyword evidence="4" id="KW-0539">Nucleus</keyword>
<dbReference type="GO" id="GO:0006355">
    <property type="term" value="P:regulation of DNA-templated transcription"/>
    <property type="evidence" value="ECO:0007669"/>
    <property type="project" value="InterPro"/>
</dbReference>
<evidence type="ECO:0000256" key="1">
    <source>
        <dbReference type="ARBA" id="ARBA00023015"/>
    </source>
</evidence>
<evidence type="ECO:0000259" key="5">
    <source>
        <dbReference type="PROSITE" id="PS51005"/>
    </source>
</evidence>